<evidence type="ECO:0000313" key="3">
    <source>
        <dbReference type="Proteomes" id="UP000799539"/>
    </source>
</evidence>
<dbReference type="EMBL" id="ML992688">
    <property type="protein sequence ID" value="KAF2209162.1"/>
    <property type="molecule type" value="Genomic_DNA"/>
</dbReference>
<dbReference type="Pfam" id="PF00646">
    <property type="entry name" value="F-box"/>
    <property type="match status" value="1"/>
</dbReference>
<organism evidence="2 3">
    <name type="scientific">Cercospora zeae-maydis SCOH1-5</name>
    <dbReference type="NCBI Taxonomy" id="717836"/>
    <lineage>
        <taxon>Eukaryota</taxon>
        <taxon>Fungi</taxon>
        <taxon>Dikarya</taxon>
        <taxon>Ascomycota</taxon>
        <taxon>Pezizomycotina</taxon>
        <taxon>Dothideomycetes</taxon>
        <taxon>Dothideomycetidae</taxon>
        <taxon>Mycosphaerellales</taxon>
        <taxon>Mycosphaerellaceae</taxon>
        <taxon>Cercospora</taxon>
    </lineage>
</organism>
<evidence type="ECO:0000313" key="2">
    <source>
        <dbReference type="EMBL" id="KAF2209162.1"/>
    </source>
</evidence>
<reference evidence="2" key="1">
    <citation type="journal article" date="2020" name="Stud. Mycol.">
        <title>101 Dothideomycetes genomes: a test case for predicting lifestyles and emergence of pathogens.</title>
        <authorList>
            <person name="Haridas S."/>
            <person name="Albert R."/>
            <person name="Binder M."/>
            <person name="Bloem J."/>
            <person name="Labutti K."/>
            <person name="Salamov A."/>
            <person name="Andreopoulos B."/>
            <person name="Baker S."/>
            <person name="Barry K."/>
            <person name="Bills G."/>
            <person name="Bluhm B."/>
            <person name="Cannon C."/>
            <person name="Castanera R."/>
            <person name="Culley D."/>
            <person name="Daum C."/>
            <person name="Ezra D."/>
            <person name="Gonzalez J."/>
            <person name="Henrissat B."/>
            <person name="Kuo A."/>
            <person name="Liang C."/>
            <person name="Lipzen A."/>
            <person name="Lutzoni F."/>
            <person name="Magnuson J."/>
            <person name="Mondo S."/>
            <person name="Nolan M."/>
            <person name="Ohm R."/>
            <person name="Pangilinan J."/>
            <person name="Park H.-J."/>
            <person name="Ramirez L."/>
            <person name="Alfaro M."/>
            <person name="Sun H."/>
            <person name="Tritt A."/>
            <person name="Yoshinaga Y."/>
            <person name="Zwiers L.-H."/>
            <person name="Turgeon B."/>
            <person name="Goodwin S."/>
            <person name="Spatafora J."/>
            <person name="Crous P."/>
            <person name="Grigoriev I."/>
        </authorList>
    </citation>
    <scope>NUCLEOTIDE SEQUENCE</scope>
    <source>
        <strain evidence="2">SCOH1-5</strain>
    </source>
</reference>
<keyword evidence="3" id="KW-1185">Reference proteome</keyword>
<dbReference type="PROSITE" id="PS50181">
    <property type="entry name" value="FBOX"/>
    <property type="match status" value="1"/>
</dbReference>
<dbReference type="AlphaFoldDB" id="A0A6A6F5P4"/>
<dbReference type="OrthoDB" id="3642669at2759"/>
<dbReference type="InterPro" id="IPR001810">
    <property type="entry name" value="F-box_dom"/>
</dbReference>
<accession>A0A6A6F5P4</accession>
<protein>
    <recommendedName>
        <fullName evidence="1">F-box domain-containing protein</fullName>
    </recommendedName>
</protein>
<gene>
    <name evidence="2" type="ORF">CERZMDRAFT_100679</name>
</gene>
<dbReference type="SUPFAM" id="SSF81383">
    <property type="entry name" value="F-box domain"/>
    <property type="match status" value="1"/>
</dbReference>
<dbReference type="InterPro" id="IPR036047">
    <property type="entry name" value="F-box-like_dom_sf"/>
</dbReference>
<sequence>MRTFSCKDAAAPAHYFSPTAATFSRMHDKESSPLVAIFPSTTSSSSEDSSMPPEQLVNLPIEIQLRILSQLSAKNIQCFRRVRRHFRDMIDLKENQSLLVGPGIGRSMDRLNAVVKRYCEFPVESEDGGPDAFLDAILDFISARQYGNVLIVTRMDPFSEFWIARANQHYGAGNPFGGLMLEDLTDAFVEMWQHAKSDAHSRHSVPIFDEAFGDKVEIMFPRIREFLARHGHHPAGKNQIRQLMYPKANPNCSAETEFRAREMANLHRAIGLPLLPAISPYSYYTTSQQNNSRLRHAIRREEEIKGIEKAALLEEIDIY</sequence>
<dbReference type="Proteomes" id="UP000799539">
    <property type="component" value="Unassembled WGS sequence"/>
</dbReference>
<evidence type="ECO:0000259" key="1">
    <source>
        <dbReference type="PROSITE" id="PS50181"/>
    </source>
</evidence>
<name>A0A6A6F5P4_9PEZI</name>
<feature type="domain" description="F-box" evidence="1">
    <location>
        <begin position="53"/>
        <end position="91"/>
    </location>
</feature>
<proteinExistence type="predicted"/>